<dbReference type="PANTHER" id="PTHR11567:SF202">
    <property type="entry name" value="LYSOPHOSPHATIDIC ACID PHOSPHATASE TYPE 6"/>
    <property type="match status" value="1"/>
</dbReference>
<dbReference type="InterPro" id="IPR050645">
    <property type="entry name" value="Histidine_acid_phosphatase"/>
</dbReference>
<dbReference type="AlphaFoldDB" id="A0AA97J3S0"/>
<evidence type="ECO:0000256" key="1">
    <source>
        <dbReference type="ARBA" id="ARBA00005375"/>
    </source>
</evidence>
<reference evidence="4" key="1">
    <citation type="submission" date="2025-08" db="UniProtKB">
        <authorList>
            <consortium name="RefSeq"/>
        </authorList>
    </citation>
    <scope>IDENTIFICATION</scope>
    <source>
        <tissue evidence="4">Blood</tissue>
    </source>
</reference>
<dbReference type="InterPro" id="IPR029033">
    <property type="entry name" value="His_PPase_superfam"/>
</dbReference>
<dbReference type="InterPro" id="IPR000560">
    <property type="entry name" value="His_Pase_clade-2"/>
</dbReference>
<comment type="similarity">
    <text evidence="1">Belongs to the histidine acid phosphatase family.</text>
</comment>
<proteinExistence type="inferred from homology"/>
<evidence type="ECO:0000313" key="3">
    <source>
        <dbReference type="Proteomes" id="UP001190640"/>
    </source>
</evidence>
<dbReference type="GO" id="GO:0052642">
    <property type="term" value="F:lysophosphatidic acid phosphatase activity"/>
    <property type="evidence" value="ECO:0007669"/>
    <property type="project" value="TreeGrafter"/>
</dbReference>
<keyword evidence="2" id="KW-0732">Signal</keyword>
<gene>
    <name evidence="4" type="primary">ACP6</name>
</gene>
<dbReference type="GO" id="GO:0005739">
    <property type="term" value="C:mitochondrion"/>
    <property type="evidence" value="ECO:0007669"/>
    <property type="project" value="TreeGrafter"/>
</dbReference>
<protein>
    <submittedName>
        <fullName evidence="4">Lysophosphatidic acid phosphatase type 6 isoform X2</fullName>
    </submittedName>
</protein>
<dbReference type="Gene3D" id="3.40.50.1240">
    <property type="entry name" value="Phosphoglycerate mutase-like"/>
    <property type="match status" value="1"/>
</dbReference>
<dbReference type="PROSITE" id="PS00616">
    <property type="entry name" value="HIS_ACID_PHOSPHAT_1"/>
    <property type="match status" value="1"/>
</dbReference>
<dbReference type="GO" id="GO:2001311">
    <property type="term" value="P:lysobisphosphatidic acid metabolic process"/>
    <property type="evidence" value="ECO:0007669"/>
    <property type="project" value="TreeGrafter"/>
</dbReference>
<dbReference type="Pfam" id="PF00328">
    <property type="entry name" value="His_Phos_2"/>
    <property type="match status" value="1"/>
</dbReference>
<evidence type="ECO:0000256" key="2">
    <source>
        <dbReference type="SAM" id="SignalP"/>
    </source>
</evidence>
<dbReference type="InterPro" id="IPR033379">
    <property type="entry name" value="Acid_Pase_AS"/>
</dbReference>
<accession>A0AA97J3S0</accession>
<dbReference type="RefSeq" id="XP_054830965.1">
    <property type="nucleotide sequence ID" value="XM_054974990.1"/>
</dbReference>
<sequence>MSLWTRAGVLGALACCVHGRRRALAEASRKDQPELKLVLVLFRHGARTPLRAIPDVEQVEWDPALLEIPAQTEFDYAVTDLSGGPRPYSPYEDQYQKVVLKGGVIAGQLTKVGMQQMFALGERLRKRYIEDISFLSPAFRPSEVFVRSTNIFRNLESTRCLLAGLFQQQKEGPITIVTDEAKSEILYPNLQNCQRLKQVNRERMATMCLQPGISDDLKTIKEKVGINSEKQIDFFVLLDNVFAEQAHNLPSCPLLKNFLQIIEQRAIDSLLYVTECNLRETLQMSVGPLLYELQKNIREAIDPSSADIKASFNYKWPPYASDVTLELYQHSKDWFIQLSYNGEEVIARGCRAGLCPLEDFMNAITHYSTNPEEYNLLCSKSDERL</sequence>
<keyword evidence="3" id="KW-1185">Reference proteome</keyword>
<name>A0AA97J3S0_EUBMA</name>
<dbReference type="PANTHER" id="PTHR11567">
    <property type="entry name" value="ACID PHOSPHATASE-RELATED"/>
    <property type="match status" value="1"/>
</dbReference>
<dbReference type="SUPFAM" id="SSF53254">
    <property type="entry name" value="Phosphoglycerate mutase-like"/>
    <property type="match status" value="1"/>
</dbReference>
<dbReference type="GeneID" id="129326691"/>
<feature type="chain" id="PRO_5041736477" evidence="2">
    <location>
        <begin position="20"/>
        <end position="385"/>
    </location>
</feature>
<dbReference type="Proteomes" id="UP001190640">
    <property type="component" value="Chromosome 3"/>
</dbReference>
<evidence type="ECO:0000313" key="4">
    <source>
        <dbReference type="RefSeq" id="XP_054830965.1"/>
    </source>
</evidence>
<dbReference type="CDD" id="cd07061">
    <property type="entry name" value="HP_HAP_like"/>
    <property type="match status" value="1"/>
</dbReference>
<organism evidence="3 4">
    <name type="scientific">Eublepharis macularius</name>
    <name type="common">Leopard gecko</name>
    <name type="synonym">Cyrtodactylus macularius</name>
    <dbReference type="NCBI Taxonomy" id="481883"/>
    <lineage>
        <taxon>Eukaryota</taxon>
        <taxon>Metazoa</taxon>
        <taxon>Chordata</taxon>
        <taxon>Craniata</taxon>
        <taxon>Vertebrata</taxon>
        <taxon>Euteleostomi</taxon>
        <taxon>Lepidosauria</taxon>
        <taxon>Squamata</taxon>
        <taxon>Bifurcata</taxon>
        <taxon>Gekkota</taxon>
        <taxon>Eublepharidae</taxon>
        <taxon>Eublepharinae</taxon>
        <taxon>Eublepharis</taxon>
    </lineage>
</organism>
<feature type="signal peptide" evidence="2">
    <location>
        <begin position="1"/>
        <end position="19"/>
    </location>
</feature>
<dbReference type="CTD" id="51205"/>